<sequence>MTNRVNHRDDLIKVNSNLKFIRSIDESCKFYRSLHDSSGLNSQLNQSPGGFSLSVSSQPQLLTPNSVKKIYQSNNWKEIKKLQDQSDNDLNAIYTNFRNHPNNCWNEVEDDTTGEHYFMSWDVKGNYVWTYCASVNTINDPFNPQGKFSGITQYGVFSKTTSICGIHSYNLTTPTLLVESVFSLILSNFISKLVKQGINFLSSSLVSLISEAAADAGLDAVFTIASAALGFICSCVVFAIVFIGISYLWNFLNKRFQICVSIYNWDTVNDCLITKQSLSNAINPGQDLSTNLSIKINKQLPAGSTPSIPGFGLTLPPDIGQMLIKTTESVVAYAFIVYENLQTFLQGCSFSFSINFSSKQNSGFTYAFQCPWVASNGHYIENTIQDPSSFLKKARSNWVSSTNALTTNVEYIPINCFIDSLTGGDADGSDNYQVVIHIGNQTN</sequence>
<organism evidence="2 3">
    <name type="scientific">Polysphondylium violaceum</name>
    <dbReference type="NCBI Taxonomy" id="133409"/>
    <lineage>
        <taxon>Eukaryota</taxon>
        <taxon>Amoebozoa</taxon>
        <taxon>Evosea</taxon>
        <taxon>Eumycetozoa</taxon>
        <taxon>Dictyostelia</taxon>
        <taxon>Dictyosteliales</taxon>
        <taxon>Dictyosteliaceae</taxon>
        <taxon>Polysphondylium</taxon>
    </lineage>
</organism>
<feature type="transmembrane region" description="Helical" evidence="1">
    <location>
        <begin position="220"/>
        <end position="249"/>
    </location>
</feature>
<evidence type="ECO:0000313" key="2">
    <source>
        <dbReference type="EMBL" id="KAF2074984.1"/>
    </source>
</evidence>
<protein>
    <submittedName>
        <fullName evidence="2">Uncharacterized protein</fullName>
    </submittedName>
</protein>
<name>A0A8J4V8F4_9MYCE</name>
<evidence type="ECO:0000313" key="3">
    <source>
        <dbReference type="Proteomes" id="UP000695562"/>
    </source>
</evidence>
<comment type="caution">
    <text evidence="2">The sequence shown here is derived from an EMBL/GenBank/DDBJ whole genome shotgun (WGS) entry which is preliminary data.</text>
</comment>
<keyword evidence="1" id="KW-0472">Membrane</keyword>
<gene>
    <name evidence="2" type="ORF">CYY_003723</name>
</gene>
<keyword evidence="1" id="KW-1133">Transmembrane helix</keyword>
<keyword evidence="1" id="KW-0812">Transmembrane</keyword>
<dbReference type="AlphaFoldDB" id="A0A8J4V8F4"/>
<dbReference type="Proteomes" id="UP000695562">
    <property type="component" value="Unassembled WGS sequence"/>
</dbReference>
<keyword evidence="3" id="KW-1185">Reference proteome</keyword>
<accession>A0A8J4V8F4</accession>
<dbReference type="EMBL" id="AJWJ01000120">
    <property type="protein sequence ID" value="KAF2074984.1"/>
    <property type="molecule type" value="Genomic_DNA"/>
</dbReference>
<reference evidence="2" key="1">
    <citation type="submission" date="2020-01" db="EMBL/GenBank/DDBJ databases">
        <title>Development of genomics and gene disruption for Polysphondylium violaceum indicates a role for the polyketide synthase stlB in stalk morphogenesis.</title>
        <authorList>
            <person name="Narita B."/>
            <person name="Kawabe Y."/>
            <person name="Kin K."/>
            <person name="Saito T."/>
            <person name="Gibbs R."/>
            <person name="Kuspa A."/>
            <person name="Muzny D."/>
            <person name="Queller D."/>
            <person name="Richards S."/>
            <person name="Strassman J."/>
            <person name="Sucgang R."/>
            <person name="Worley K."/>
            <person name="Schaap P."/>
        </authorList>
    </citation>
    <scope>NUCLEOTIDE SEQUENCE</scope>
    <source>
        <strain evidence="2">QSvi11</strain>
    </source>
</reference>
<proteinExistence type="predicted"/>
<evidence type="ECO:0000256" key="1">
    <source>
        <dbReference type="SAM" id="Phobius"/>
    </source>
</evidence>